<evidence type="ECO:0000313" key="2">
    <source>
        <dbReference type="EMBL" id="SNT39199.1"/>
    </source>
</evidence>
<proteinExistence type="predicted"/>
<dbReference type="SUPFAM" id="SSF50494">
    <property type="entry name" value="Trypsin-like serine proteases"/>
    <property type="match status" value="1"/>
</dbReference>
<dbReference type="InterPro" id="IPR043504">
    <property type="entry name" value="Peptidase_S1_PA_chymotrypsin"/>
</dbReference>
<evidence type="ECO:0008006" key="4">
    <source>
        <dbReference type="Google" id="ProtNLM"/>
    </source>
</evidence>
<keyword evidence="1" id="KW-0732">Signal</keyword>
<protein>
    <recommendedName>
        <fullName evidence="4">Trypsin</fullName>
    </recommendedName>
</protein>
<accession>A0A239MBM0</accession>
<dbReference type="EMBL" id="FZPH01000005">
    <property type="protein sequence ID" value="SNT39199.1"/>
    <property type="molecule type" value="Genomic_DNA"/>
</dbReference>
<gene>
    <name evidence="2" type="ORF">SAMN05421812_105247</name>
</gene>
<dbReference type="AlphaFoldDB" id="A0A239MBM0"/>
<sequence length="414" mass="43881">MRPNRLALVLSGMAVMMLTGGVADIATAAAPASCRVDTRTTEESPAWLSSPAGKRVVEALAGELDRPTTAAAGKTDGLDALRAGIIGRTVDHQTKEIVVVIDPNQHDRVTLGRDLSQVADRARGAAAGPKVRVQAGCSSAAELLDAKRILSARDWHPQAAQASFMSYLDPADSRFHVEVDKAYPGVADALRARLGDRVDVTLGLPSRTDRNNDASPHKGGAKINDGASACTSGFAVRQSDGTRAAVTAGHCFDDYAQVNSGSQYYGFAVPRRNYPTYDMRLVTANNQWYTNVIHVDPCCPSARTVWYSGNPAVNSLVCTSGSFSLAKCGIRVLNWTGEYCDSYGCTWGLITGRRDDGSFIVQNGDSGAPVYSRPPGNNIASIHGMVVVGNGSTMMAELISGIEYNLNVTVATLP</sequence>
<feature type="signal peptide" evidence="1">
    <location>
        <begin position="1"/>
        <end position="28"/>
    </location>
</feature>
<dbReference type="Proteomes" id="UP000198362">
    <property type="component" value="Unassembled WGS sequence"/>
</dbReference>
<dbReference type="OrthoDB" id="3371256at2"/>
<evidence type="ECO:0000313" key="3">
    <source>
        <dbReference type="Proteomes" id="UP000198362"/>
    </source>
</evidence>
<feature type="chain" id="PRO_5038902357" description="Trypsin" evidence="1">
    <location>
        <begin position="29"/>
        <end position="414"/>
    </location>
</feature>
<organism evidence="2 3">
    <name type="scientific">Asanoa hainanensis</name>
    <dbReference type="NCBI Taxonomy" id="560556"/>
    <lineage>
        <taxon>Bacteria</taxon>
        <taxon>Bacillati</taxon>
        <taxon>Actinomycetota</taxon>
        <taxon>Actinomycetes</taxon>
        <taxon>Micromonosporales</taxon>
        <taxon>Micromonosporaceae</taxon>
        <taxon>Asanoa</taxon>
    </lineage>
</organism>
<dbReference type="RefSeq" id="WP_144022602.1">
    <property type="nucleotide sequence ID" value="NZ_FZPH01000005.1"/>
</dbReference>
<evidence type="ECO:0000256" key="1">
    <source>
        <dbReference type="SAM" id="SignalP"/>
    </source>
</evidence>
<dbReference type="InterPro" id="IPR009003">
    <property type="entry name" value="Peptidase_S1_PA"/>
</dbReference>
<name>A0A239MBM0_9ACTN</name>
<dbReference type="Gene3D" id="2.40.10.10">
    <property type="entry name" value="Trypsin-like serine proteases"/>
    <property type="match status" value="2"/>
</dbReference>
<reference evidence="2 3" key="1">
    <citation type="submission" date="2017-06" db="EMBL/GenBank/DDBJ databases">
        <authorList>
            <person name="Kim H.J."/>
            <person name="Triplett B.A."/>
        </authorList>
    </citation>
    <scope>NUCLEOTIDE SEQUENCE [LARGE SCALE GENOMIC DNA]</scope>
    <source>
        <strain evidence="2 3">CGMCC 4.5593</strain>
    </source>
</reference>
<keyword evidence="3" id="KW-1185">Reference proteome</keyword>